<feature type="domain" description="GGDEF" evidence="3">
    <location>
        <begin position="284"/>
        <end position="418"/>
    </location>
</feature>
<dbReference type="InterPro" id="IPR043128">
    <property type="entry name" value="Rev_trsase/Diguanyl_cyclase"/>
</dbReference>
<keyword evidence="4" id="KW-0548">Nucleotidyltransferase</keyword>
<feature type="domain" description="PAC" evidence="2">
    <location>
        <begin position="201"/>
        <end position="253"/>
    </location>
</feature>
<gene>
    <name evidence="4" type="ORF">ACHIPZ_11775</name>
</gene>
<dbReference type="InterPro" id="IPR000160">
    <property type="entry name" value="GGDEF_dom"/>
</dbReference>
<dbReference type="PROSITE" id="PS50887">
    <property type="entry name" value="GGDEF"/>
    <property type="match status" value="1"/>
</dbReference>
<accession>A0ABW7JLK6</accession>
<dbReference type="NCBIfam" id="TIGR00229">
    <property type="entry name" value="sensory_box"/>
    <property type="match status" value="1"/>
</dbReference>
<sequence length="421" mass="44635">MSDTSYVPMSSRDAKDALADLLVNLADALDAEQFDPTVGAEVGSALVRMRLTNPVVVARSAEVLAELPRLSESGTAFFRSKYAALMGSFGQGYAAALQADTLSDQQAIQATMSTTHKQTEQAAKATDTRFRVVFDNAAVAIAIGDLRGVLVDVNPAMAQMLGQDAGELRGASAFDLGHADDYDLARRRILDELIAVGSGTVRLEARFRRGDGSYGWAMFAITLVAGDGDVDGYLLAVGEDITERREMQAALYRQSRHDPLTGLPNRLLLHEDIADAIDIAEPDDHIGLCFLDLDGFKYVNDQFGHATGDRLLAAVAARLQEQATADGYVVARLGGDEFVAVMAAPIDIDAVTAAASRLLASIKDPFEVDGHKLSVSASIGVVAQPVFGADADAILETADVALYRAKADGGAGFFVHEPTPS</sequence>
<dbReference type="EC" id="2.7.7.65" evidence="4"/>
<dbReference type="InterPro" id="IPR052155">
    <property type="entry name" value="Biofilm_reg_signaling"/>
</dbReference>
<dbReference type="SUPFAM" id="SSF55073">
    <property type="entry name" value="Nucleotide cyclase"/>
    <property type="match status" value="1"/>
</dbReference>
<dbReference type="PANTHER" id="PTHR44757:SF2">
    <property type="entry name" value="BIOFILM ARCHITECTURE MAINTENANCE PROTEIN MBAA"/>
    <property type="match status" value="1"/>
</dbReference>
<evidence type="ECO:0000259" key="3">
    <source>
        <dbReference type="PROSITE" id="PS50887"/>
    </source>
</evidence>
<dbReference type="NCBIfam" id="TIGR00254">
    <property type="entry name" value="GGDEF"/>
    <property type="match status" value="1"/>
</dbReference>
<dbReference type="SMART" id="SM00267">
    <property type="entry name" value="GGDEF"/>
    <property type="match status" value="1"/>
</dbReference>
<dbReference type="GO" id="GO:0052621">
    <property type="term" value="F:diguanylate cyclase activity"/>
    <property type="evidence" value="ECO:0007669"/>
    <property type="project" value="UniProtKB-EC"/>
</dbReference>
<name>A0ABW7JLK6_9NOCA</name>
<protein>
    <submittedName>
        <fullName evidence="4">Diguanylate cyclase domain-containing protein</fullName>
        <ecNumber evidence="4">2.7.7.65</ecNumber>
    </submittedName>
</protein>
<dbReference type="Gene3D" id="3.30.450.20">
    <property type="entry name" value="PAS domain"/>
    <property type="match status" value="1"/>
</dbReference>
<dbReference type="PROSITE" id="PS50113">
    <property type="entry name" value="PAC"/>
    <property type="match status" value="1"/>
</dbReference>
<dbReference type="Pfam" id="PF00989">
    <property type="entry name" value="PAS"/>
    <property type="match status" value="1"/>
</dbReference>
<dbReference type="PROSITE" id="PS50112">
    <property type="entry name" value="PAS"/>
    <property type="match status" value="1"/>
</dbReference>
<evidence type="ECO:0000313" key="5">
    <source>
        <dbReference type="Proteomes" id="UP001609175"/>
    </source>
</evidence>
<dbReference type="CDD" id="cd00130">
    <property type="entry name" value="PAS"/>
    <property type="match status" value="1"/>
</dbReference>
<organism evidence="4 5">
    <name type="scientific">Antrihabitans spumae</name>
    <dbReference type="NCBI Taxonomy" id="3373370"/>
    <lineage>
        <taxon>Bacteria</taxon>
        <taxon>Bacillati</taxon>
        <taxon>Actinomycetota</taxon>
        <taxon>Actinomycetes</taxon>
        <taxon>Mycobacteriales</taxon>
        <taxon>Nocardiaceae</taxon>
        <taxon>Antrihabitans</taxon>
    </lineage>
</organism>
<keyword evidence="4" id="KW-0808">Transferase</keyword>
<dbReference type="SMART" id="SM00086">
    <property type="entry name" value="PAC"/>
    <property type="match status" value="1"/>
</dbReference>
<evidence type="ECO:0000259" key="1">
    <source>
        <dbReference type="PROSITE" id="PS50112"/>
    </source>
</evidence>
<evidence type="ECO:0000259" key="2">
    <source>
        <dbReference type="PROSITE" id="PS50113"/>
    </source>
</evidence>
<dbReference type="Proteomes" id="UP001609175">
    <property type="component" value="Unassembled WGS sequence"/>
</dbReference>
<dbReference type="CDD" id="cd01949">
    <property type="entry name" value="GGDEF"/>
    <property type="match status" value="1"/>
</dbReference>
<dbReference type="InterPro" id="IPR000700">
    <property type="entry name" value="PAS-assoc_C"/>
</dbReference>
<dbReference type="SMART" id="SM00091">
    <property type="entry name" value="PAS"/>
    <property type="match status" value="1"/>
</dbReference>
<proteinExistence type="predicted"/>
<dbReference type="PANTHER" id="PTHR44757">
    <property type="entry name" value="DIGUANYLATE CYCLASE DGCP"/>
    <property type="match status" value="1"/>
</dbReference>
<dbReference type="InterPro" id="IPR029787">
    <property type="entry name" value="Nucleotide_cyclase"/>
</dbReference>
<dbReference type="Gene3D" id="3.30.70.270">
    <property type="match status" value="1"/>
</dbReference>
<dbReference type="Pfam" id="PF00990">
    <property type="entry name" value="GGDEF"/>
    <property type="match status" value="1"/>
</dbReference>
<evidence type="ECO:0000313" key="4">
    <source>
        <dbReference type="EMBL" id="MFH5208872.1"/>
    </source>
</evidence>
<dbReference type="InterPro" id="IPR000014">
    <property type="entry name" value="PAS"/>
</dbReference>
<dbReference type="InterPro" id="IPR001610">
    <property type="entry name" value="PAC"/>
</dbReference>
<dbReference type="InterPro" id="IPR035965">
    <property type="entry name" value="PAS-like_dom_sf"/>
</dbReference>
<reference evidence="4 5" key="1">
    <citation type="submission" date="2024-10" db="EMBL/GenBank/DDBJ databases">
        <authorList>
            <person name="Riesco R."/>
        </authorList>
    </citation>
    <scope>NUCLEOTIDE SEQUENCE [LARGE SCALE GENOMIC DNA]</scope>
    <source>
        <strain evidence="4 5">NCIMB 15449</strain>
    </source>
</reference>
<comment type="caution">
    <text evidence="4">The sequence shown here is derived from an EMBL/GenBank/DDBJ whole genome shotgun (WGS) entry which is preliminary data.</text>
</comment>
<dbReference type="EMBL" id="JBIMSO010000046">
    <property type="protein sequence ID" value="MFH5208872.1"/>
    <property type="molecule type" value="Genomic_DNA"/>
</dbReference>
<feature type="domain" description="PAS" evidence="1">
    <location>
        <begin position="126"/>
        <end position="197"/>
    </location>
</feature>
<dbReference type="SUPFAM" id="SSF55785">
    <property type="entry name" value="PYP-like sensor domain (PAS domain)"/>
    <property type="match status" value="1"/>
</dbReference>
<dbReference type="RefSeq" id="WP_395114419.1">
    <property type="nucleotide sequence ID" value="NZ_JBIMSO010000046.1"/>
</dbReference>
<dbReference type="InterPro" id="IPR013767">
    <property type="entry name" value="PAS_fold"/>
</dbReference>